<dbReference type="Proteomes" id="UP000273998">
    <property type="component" value="Unassembled WGS sequence"/>
</dbReference>
<evidence type="ECO:0000313" key="5">
    <source>
        <dbReference type="Proteomes" id="UP000273998"/>
    </source>
</evidence>
<feature type="binding site" evidence="3">
    <location>
        <position position="20"/>
    </location>
    <ligand>
        <name>a divalent metal cation</name>
        <dbReference type="ChEBI" id="CHEBI:60240"/>
        <label>1</label>
    </ligand>
</feature>
<dbReference type="InterPro" id="IPR032466">
    <property type="entry name" value="Metal_Hydrolase"/>
</dbReference>
<evidence type="ECO:0000313" key="4">
    <source>
        <dbReference type="EMBL" id="RSI59026.1"/>
    </source>
</evidence>
<dbReference type="AlphaFoldDB" id="A0AAX1YCN5"/>
<accession>A0AAX1YCN5</accession>
<name>A0AAX1YCN5_STRSL</name>
<dbReference type="GO" id="GO:0004536">
    <property type="term" value="F:DNA nuclease activity"/>
    <property type="evidence" value="ECO:0007669"/>
    <property type="project" value="InterPro"/>
</dbReference>
<dbReference type="NCBIfam" id="TIGR00010">
    <property type="entry name" value="YchF/TatD family DNA exonuclease"/>
    <property type="match status" value="1"/>
</dbReference>
<evidence type="ECO:0000256" key="3">
    <source>
        <dbReference type="PIRSR" id="PIRSR005902-1"/>
    </source>
</evidence>
<dbReference type="CDD" id="cd01310">
    <property type="entry name" value="TatD_DNAse"/>
    <property type="match status" value="1"/>
</dbReference>
<feature type="binding site" evidence="3">
    <location>
        <position position="215"/>
    </location>
    <ligand>
        <name>a divalent metal cation</name>
        <dbReference type="ChEBI" id="CHEBI:60240"/>
        <label>1</label>
    </ligand>
</feature>
<dbReference type="GO" id="GO:0046872">
    <property type="term" value="F:metal ion binding"/>
    <property type="evidence" value="ECO:0007669"/>
    <property type="project" value="UniProtKB-KW"/>
</dbReference>
<feature type="binding site" evidence="3">
    <location>
        <position position="165"/>
    </location>
    <ligand>
        <name>a divalent metal cation</name>
        <dbReference type="ChEBI" id="CHEBI:60240"/>
        <label>2</label>
    </ligand>
</feature>
<evidence type="ECO:0000256" key="2">
    <source>
        <dbReference type="ARBA" id="ARBA00022801"/>
    </source>
</evidence>
<evidence type="ECO:0000256" key="1">
    <source>
        <dbReference type="ARBA" id="ARBA00022723"/>
    </source>
</evidence>
<dbReference type="EMBL" id="RJNF01000005">
    <property type="protein sequence ID" value="RSI59026.1"/>
    <property type="molecule type" value="Genomic_DNA"/>
</dbReference>
<gene>
    <name evidence="4" type="primary">ycfH</name>
    <name evidence="4" type="ORF">D8867_02510</name>
</gene>
<dbReference type="PIRSF" id="PIRSF005902">
    <property type="entry name" value="DNase_TatD"/>
    <property type="match status" value="1"/>
</dbReference>
<dbReference type="PROSITE" id="PS01137">
    <property type="entry name" value="TATD_1"/>
    <property type="match status" value="1"/>
</dbReference>
<dbReference type="GO" id="GO:0005829">
    <property type="term" value="C:cytosol"/>
    <property type="evidence" value="ECO:0007669"/>
    <property type="project" value="TreeGrafter"/>
</dbReference>
<dbReference type="PROSITE" id="PS01091">
    <property type="entry name" value="TATD_3"/>
    <property type="match status" value="1"/>
</dbReference>
<dbReference type="InterPro" id="IPR001130">
    <property type="entry name" value="TatD-like"/>
</dbReference>
<feature type="binding site" evidence="3">
    <location>
        <position position="140"/>
    </location>
    <ligand>
        <name>a divalent metal cation</name>
        <dbReference type="ChEBI" id="CHEBI:60240"/>
        <label>2</label>
    </ligand>
</feature>
<dbReference type="GO" id="GO:0016788">
    <property type="term" value="F:hydrolase activity, acting on ester bonds"/>
    <property type="evidence" value="ECO:0007669"/>
    <property type="project" value="InterPro"/>
</dbReference>
<dbReference type="InterPro" id="IPR018228">
    <property type="entry name" value="DNase_TatD-rel_CS"/>
</dbReference>
<comment type="caution">
    <text evidence="4">The sequence shown here is derived from an EMBL/GenBank/DDBJ whole genome shotgun (WGS) entry which is preliminary data.</text>
</comment>
<reference evidence="4 5" key="1">
    <citation type="submission" date="2018-11" db="EMBL/GenBank/DDBJ databases">
        <title>Species Designations Belie Phenotypic and Genotypic Heterogeneity in Oral Streptococci.</title>
        <authorList>
            <person name="Velsko I."/>
        </authorList>
    </citation>
    <scope>NUCLEOTIDE SEQUENCE [LARGE SCALE GENOMIC DNA]</scope>
    <source>
        <strain evidence="4 5">BCC42</strain>
    </source>
</reference>
<dbReference type="InterPro" id="IPR015991">
    <property type="entry name" value="TatD/YcfH-like"/>
</dbReference>
<protein>
    <submittedName>
        <fullName evidence="4">Deoxyribonuclease YcfH</fullName>
        <ecNumber evidence="4">3.1.21.-</ecNumber>
    </submittedName>
</protein>
<keyword evidence="1 3" id="KW-0479">Metal-binding</keyword>
<dbReference type="FunFam" id="3.20.20.140:FF:000005">
    <property type="entry name" value="TatD family hydrolase"/>
    <property type="match status" value="1"/>
</dbReference>
<feature type="binding site" evidence="3">
    <location>
        <position position="18"/>
    </location>
    <ligand>
        <name>a divalent metal cation</name>
        <dbReference type="ChEBI" id="CHEBI:60240"/>
        <label>1</label>
    </ligand>
</feature>
<organism evidence="4 5">
    <name type="scientific">Streptococcus salivarius</name>
    <dbReference type="NCBI Taxonomy" id="1304"/>
    <lineage>
        <taxon>Bacteria</taxon>
        <taxon>Bacillati</taxon>
        <taxon>Bacillota</taxon>
        <taxon>Bacilli</taxon>
        <taxon>Lactobacillales</taxon>
        <taxon>Streptococcaceae</taxon>
        <taxon>Streptococcus</taxon>
    </lineage>
</organism>
<dbReference type="SUPFAM" id="SSF51556">
    <property type="entry name" value="Metallo-dependent hydrolases"/>
    <property type="match status" value="1"/>
</dbReference>
<sequence length="268" mass="30307">MLARFCYNRPMIEIFDTHTHLNVDNFAGKEQEEIDFAAELGVIKMNIVGFDKPTIDKSLALSEKYDQLYSTIGWHPTEAGSYSQEIEDMIVSQLDNPKVVALGEIGLDYYWMEDPKEIQIDVFKRQIALSKEYNLPFVVHTRDALEDTYAVIKEVGVGPRGGIMHSYSGSLEMAQKFVDLGMMISFSGVVTFKKALDVQEAAQKLPLDKILVETDAPYLAPVPKRGRENRTGYTRYVVDKIAELRGLTSEEVARATYDNAMRIFGLDE</sequence>
<dbReference type="Pfam" id="PF01026">
    <property type="entry name" value="TatD_DNase"/>
    <property type="match status" value="1"/>
</dbReference>
<feature type="binding site" evidence="3">
    <location>
        <position position="104"/>
    </location>
    <ligand>
        <name>a divalent metal cation</name>
        <dbReference type="ChEBI" id="CHEBI:60240"/>
        <label>1</label>
    </ligand>
</feature>
<dbReference type="PANTHER" id="PTHR46124:SF2">
    <property type="entry name" value="D-AMINOACYL-TRNA DEACYLASE"/>
    <property type="match status" value="1"/>
</dbReference>
<dbReference type="EC" id="3.1.21.-" evidence="4"/>
<keyword evidence="2 4" id="KW-0378">Hydrolase</keyword>
<dbReference type="Gene3D" id="3.20.20.140">
    <property type="entry name" value="Metal-dependent hydrolases"/>
    <property type="match status" value="1"/>
</dbReference>
<proteinExistence type="predicted"/>
<dbReference type="PANTHER" id="PTHR46124">
    <property type="entry name" value="D-AMINOACYL-TRNA DEACYLASE"/>
    <property type="match status" value="1"/>
</dbReference>